<dbReference type="EMBL" id="CM046397">
    <property type="protein sequence ID" value="KAI8534213.1"/>
    <property type="molecule type" value="Genomic_DNA"/>
</dbReference>
<dbReference type="Proteomes" id="UP001062846">
    <property type="component" value="Chromosome 10"/>
</dbReference>
<accession>A0ACC0LZI9</accession>
<gene>
    <name evidence="1" type="ORF">RHMOL_Rhmol10G0071500</name>
</gene>
<evidence type="ECO:0000313" key="2">
    <source>
        <dbReference type="Proteomes" id="UP001062846"/>
    </source>
</evidence>
<sequence length="201" mass="23311">MKCKFWKMQIKGVVGLPKISPQITGVVTRFSTVLLILYSRIFWIFDVVVLMHNLEPVRNYEWSTTAHELQESSLMPYVVEEFGTPRELRTSCFPSAMSIKDNMLQFGYDCRSGKSIIRVFGKHLRDLFHYAGVDKIFVHMRNKWWSIPRINNLVDCLSLDLLLNDLNLQPLDFVLVTAFDDTDVNVIVFGGDGIEKLYPWT</sequence>
<comment type="caution">
    <text evidence="1">The sequence shown here is derived from an EMBL/GenBank/DDBJ whole genome shotgun (WGS) entry which is preliminary data.</text>
</comment>
<proteinExistence type="predicted"/>
<reference evidence="1" key="1">
    <citation type="submission" date="2022-02" db="EMBL/GenBank/DDBJ databases">
        <title>Plant Genome Project.</title>
        <authorList>
            <person name="Zhang R.-G."/>
        </authorList>
    </citation>
    <scope>NUCLEOTIDE SEQUENCE</scope>
    <source>
        <strain evidence="1">AT1</strain>
    </source>
</reference>
<name>A0ACC0LZI9_RHOML</name>
<organism evidence="1 2">
    <name type="scientific">Rhododendron molle</name>
    <name type="common">Chinese azalea</name>
    <name type="synonym">Azalea mollis</name>
    <dbReference type="NCBI Taxonomy" id="49168"/>
    <lineage>
        <taxon>Eukaryota</taxon>
        <taxon>Viridiplantae</taxon>
        <taxon>Streptophyta</taxon>
        <taxon>Embryophyta</taxon>
        <taxon>Tracheophyta</taxon>
        <taxon>Spermatophyta</taxon>
        <taxon>Magnoliopsida</taxon>
        <taxon>eudicotyledons</taxon>
        <taxon>Gunneridae</taxon>
        <taxon>Pentapetalae</taxon>
        <taxon>asterids</taxon>
        <taxon>Ericales</taxon>
        <taxon>Ericaceae</taxon>
        <taxon>Ericoideae</taxon>
        <taxon>Rhodoreae</taxon>
        <taxon>Rhododendron</taxon>
    </lineage>
</organism>
<keyword evidence="2" id="KW-1185">Reference proteome</keyword>
<protein>
    <submittedName>
        <fullName evidence="1">Uncharacterized protein</fullName>
    </submittedName>
</protein>
<evidence type="ECO:0000313" key="1">
    <source>
        <dbReference type="EMBL" id="KAI8534213.1"/>
    </source>
</evidence>